<evidence type="ECO:0000313" key="1">
    <source>
        <dbReference type="EMBL" id="CEK97539.1"/>
    </source>
</evidence>
<protein>
    <submittedName>
        <fullName evidence="1">Uncharacterized protein</fullName>
    </submittedName>
</protein>
<accession>A0A0B7BWG9</accession>
<gene>
    <name evidence="1" type="primary">ORF216094</name>
</gene>
<name>A0A0B7BWG9_9EUPU</name>
<reference evidence="1" key="1">
    <citation type="submission" date="2014-12" db="EMBL/GenBank/DDBJ databases">
        <title>Insight into the proteome of Arion vulgaris.</title>
        <authorList>
            <person name="Aradska J."/>
            <person name="Bulat T."/>
            <person name="Smidak R."/>
            <person name="Sarate P."/>
            <person name="Gangsoo J."/>
            <person name="Sialana F."/>
            <person name="Bilban M."/>
            <person name="Lubec G."/>
        </authorList>
    </citation>
    <scope>NUCLEOTIDE SEQUENCE</scope>
    <source>
        <tissue evidence="1">Skin</tissue>
    </source>
</reference>
<sequence length="67" mass="7509">MEVFQVPMKSVDRVLATINAKNNNMMIVDRSHRPVCVLVLFQVSFCRLSVCVGSNNQICVDLQIGRA</sequence>
<organism evidence="1">
    <name type="scientific">Arion vulgaris</name>
    <dbReference type="NCBI Taxonomy" id="1028688"/>
    <lineage>
        <taxon>Eukaryota</taxon>
        <taxon>Metazoa</taxon>
        <taxon>Spiralia</taxon>
        <taxon>Lophotrochozoa</taxon>
        <taxon>Mollusca</taxon>
        <taxon>Gastropoda</taxon>
        <taxon>Heterobranchia</taxon>
        <taxon>Euthyneura</taxon>
        <taxon>Panpulmonata</taxon>
        <taxon>Eupulmonata</taxon>
        <taxon>Stylommatophora</taxon>
        <taxon>Helicina</taxon>
        <taxon>Arionoidea</taxon>
        <taxon>Arionidae</taxon>
        <taxon>Arion</taxon>
    </lineage>
</organism>
<dbReference type="AlphaFoldDB" id="A0A0B7BWG9"/>
<feature type="non-terminal residue" evidence="1">
    <location>
        <position position="67"/>
    </location>
</feature>
<dbReference type="EMBL" id="HACG01050674">
    <property type="protein sequence ID" value="CEK97539.1"/>
    <property type="molecule type" value="Transcribed_RNA"/>
</dbReference>
<proteinExistence type="predicted"/>